<dbReference type="RefSeq" id="WP_179503267.1">
    <property type="nucleotide sequence ID" value="NZ_JACCAA010000001.1"/>
</dbReference>
<dbReference type="InterPro" id="IPR008972">
    <property type="entry name" value="Cupredoxin"/>
</dbReference>
<dbReference type="AlphaFoldDB" id="A0A7Y9URH4"/>
<evidence type="ECO:0000313" key="1">
    <source>
        <dbReference type="EMBL" id="NYG60327.1"/>
    </source>
</evidence>
<comment type="caution">
    <text evidence="1">The sequence shown here is derived from an EMBL/GenBank/DDBJ whole genome shotgun (WGS) entry which is preliminary data.</text>
</comment>
<reference evidence="1 2" key="1">
    <citation type="submission" date="2020-07" db="EMBL/GenBank/DDBJ databases">
        <title>Sequencing the genomes of 1000 actinobacteria strains.</title>
        <authorList>
            <person name="Klenk H.-P."/>
        </authorList>
    </citation>
    <scope>NUCLEOTIDE SEQUENCE [LARGE SCALE GENOMIC DNA]</scope>
    <source>
        <strain evidence="1 2">DSM 23819</strain>
    </source>
</reference>
<organism evidence="1 2">
    <name type="scientific">Nocardioides daedukensis</name>
    <dbReference type="NCBI Taxonomy" id="634462"/>
    <lineage>
        <taxon>Bacteria</taxon>
        <taxon>Bacillati</taxon>
        <taxon>Actinomycetota</taxon>
        <taxon>Actinomycetes</taxon>
        <taxon>Propionibacteriales</taxon>
        <taxon>Nocardioidaceae</taxon>
        <taxon>Nocardioides</taxon>
    </lineage>
</organism>
<accession>A0A7Y9URH4</accession>
<name>A0A7Y9URH4_9ACTN</name>
<evidence type="ECO:0000313" key="2">
    <source>
        <dbReference type="Proteomes" id="UP000540656"/>
    </source>
</evidence>
<dbReference type="SUPFAM" id="SSF49503">
    <property type="entry name" value="Cupredoxins"/>
    <property type="match status" value="1"/>
</dbReference>
<sequence length="114" mass="12040">MTALVALVLVAALSSCSDSGDGGSEDKVVDSIAVTIKDGKVTPSGTRLQIAKDEPLTFRVDSDVAGEIHIHSKPEQSVVFEAGQTEHDVTFDKAGIFPAELHDPAQVVVELEVR</sequence>
<proteinExistence type="predicted"/>
<dbReference type="EMBL" id="JACCAA010000001">
    <property type="protein sequence ID" value="NYG60327.1"/>
    <property type="molecule type" value="Genomic_DNA"/>
</dbReference>
<keyword evidence="2" id="KW-1185">Reference proteome</keyword>
<dbReference type="Proteomes" id="UP000540656">
    <property type="component" value="Unassembled WGS sequence"/>
</dbReference>
<protein>
    <recommendedName>
        <fullName evidence="3">EfeO-type cupredoxin-like domain-containing protein</fullName>
    </recommendedName>
</protein>
<gene>
    <name evidence="1" type="ORF">BJ980_003250</name>
</gene>
<evidence type="ECO:0008006" key="3">
    <source>
        <dbReference type="Google" id="ProtNLM"/>
    </source>
</evidence>